<dbReference type="EC" id="3.2.1.4" evidence="3"/>
<keyword evidence="5" id="KW-0136">Cellulose degradation</keyword>
<dbReference type="EMBL" id="NLAX01000701">
    <property type="protein sequence ID" value="PKS07400.1"/>
    <property type="molecule type" value="Genomic_DNA"/>
</dbReference>
<dbReference type="OrthoDB" id="10035502at2759"/>
<evidence type="ECO:0000256" key="7">
    <source>
        <dbReference type="ARBA" id="ARBA00023295"/>
    </source>
</evidence>
<evidence type="ECO:0000256" key="4">
    <source>
        <dbReference type="ARBA" id="ARBA00022801"/>
    </source>
</evidence>
<organism evidence="11 12">
    <name type="scientific">Lomentospora prolificans</name>
    <dbReference type="NCBI Taxonomy" id="41688"/>
    <lineage>
        <taxon>Eukaryota</taxon>
        <taxon>Fungi</taxon>
        <taxon>Dikarya</taxon>
        <taxon>Ascomycota</taxon>
        <taxon>Pezizomycotina</taxon>
        <taxon>Sordariomycetes</taxon>
        <taxon>Hypocreomycetidae</taxon>
        <taxon>Microascales</taxon>
        <taxon>Microascaceae</taxon>
        <taxon>Lomentospora</taxon>
    </lineage>
</organism>
<proteinExistence type="inferred from homology"/>
<evidence type="ECO:0000256" key="3">
    <source>
        <dbReference type="ARBA" id="ARBA00012601"/>
    </source>
</evidence>
<feature type="signal peptide" evidence="9">
    <location>
        <begin position="1"/>
        <end position="17"/>
    </location>
</feature>
<comment type="catalytic activity">
    <reaction evidence="1">
        <text>Endohydrolysis of (1-&gt;4)-beta-D-glucosidic linkages in cellulose, lichenin and cereal beta-D-glucans.</text>
        <dbReference type="EC" id="3.2.1.4"/>
    </reaction>
</comment>
<reference evidence="11 12" key="1">
    <citation type="journal article" date="2017" name="G3 (Bethesda)">
        <title>First Draft Genome Sequence of the Pathogenic Fungus Lomentospora prolificans (Formerly Scedosporium prolificans).</title>
        <authorList>
            <person name="Luo R."/>
            <person name="Zimin A."/>
            <person name="Workman R."/>
            <person name="Fan Y."/>
            <person name="Pertea G."/>
            <person name="Grossman N."/>
            <person name="Wear M.P."/>
            <person name="Jia B."/>
            <person name="Miller H."/>
            <person name="Casadevall A."/>
            <person name="Timp W."/>
            <person name="Zhang S.X."/>
            <person name="Salzberg S.L."/>
        </authorList>
    </citation>
    <scope>NUCLEOTIDE SEQUENCE [LARGE SCALE GENOMIC DNA]</scope>
    <source>
        <strain evidence="11 12">JHH-5317</strain>
    </source>
</reference>
<dbReference type="AlphaFoldDB" id="A0A2N3N4P3"/>
<evidence type="ECO:0000313" key="11">
    <source>
        <dbReference type="EMBL" id="PKS07400.1"/>
    </source>
</evidence>
<keyword evidence="6" id="KW-0119">Carbohydrate metabolism</keyword>
<evidence type="ECO:0000256" key="6">
    <source>
        <dbReference type="ARBA" id="ARBA00023277"/>
    </source>
</evidence>
<dbReference type="PANTHER" id="PTHR39730">
    <property type="entry name" value="ENDOGLUCANASE 1"/>
    <property type="match status" value="1"/>
</dbReference>
<dbReference type="SUPFAM" id="SSF50685">
    <property type="entry name" value="Barwin-like endoglucanases"/>
    <property type="match status" value="1"/>
</dbReference>
<comment type="similarity">
    <text evidence="2">Belongs to the glycosyl hydrolase 45 (cellulase K) family.</text>
</comment>
<keyword evidence="12" id="KW-1185">Reference proteome</keyword>
<evidence type="ECO:0000313" key="12">
    <source>
        <dbReference type="Proteomes" id="UP000233524"/>
    </source>
</evidence>
<dbReference type="GO" id="GO:0008810">
    <property type="term" value="F:cellulase activity"/>
    <property type="evidence" value="ECO:0007669"/>
    <property type="project" value="UniProtKB-EC"/>
</dbReference>
<dbReference type="PANTHER" id="PTHR39730:SF1">
    <property type="entry name" value="ENDOGLUCANASE 1"/>
    <property type="match status" value="1"/>
</dbReference>
<comment type="caution">
    <text evidence="11">The sequence shown here is derived from an EMBL/GenBank/DDBJ whole genome shotgun (WGS) entry which is preliminary data.</text>
</comment>
<name>A0A2N3N4P3_9PEZI</name>
<evidence type="ECO:0000259" key="10">
    <source>
        <dbReference type="Pfam" id="PF02015"/>
    </source>
</evidence>
<keyword evidence="4" id="KW-0378">Hydrolase</keyword>
<feature type="domain" description="Glycosyl hydrolases family 45 active site" evidence="10">
    <location>
        <begin position="26"/>
        <end position="237"/>
    </location>
</feature>
<keyword evidence="9" id="KW-0732">Signal</keyword>
<dbReference type="VEuPathDB" id="FungiDB:jhhlp_006002"/>
<accession>A0A2N3N4P3</accession>
<evidence type="ECO:0000256" key="5">
    <source>
        <dbReference type="ARBA" id="ARBA00023001"/>
    </source>
</evidence>
<sequence length="239" mass="25521">MFTYALLSSLLLGLTSAQTVAKTFTSWDCCKPACANNVASRPDILANRGVASVCNAQNQFLPRQQGLFAQSSCAGGAAFLCDSYQPVPISEDLSYGFAIQVGGSPTPDNANCCRCYDVQWLTGAAAGKKMTVQVINISNTPEADSDVKENDLIILTPGGGVGPYNTGCLLQYGSQYAKSWGDDYGGVTSRENCGNLPTNLQGGCYWRYNWARGELNGWDIIYNQVTCPDRLVDISGCAA</sequence>
<dbReference type="GO" id="GO:0030245">
    <property type="term" value="P:cellulose catabolic process"/>
    <property type="evidence" value="ECO:0007669"/>
    <property type="project" value="UniProtKB-KW"/>
</dbReference>
<dbReference type="Proteomes" id="UP000233524">
    <property type="component" value="Unassembled WGS sequence"/>
</dbReference>
<keyword evidence="7" id="KW-0326">Glycosidase</keyword>
<evidence type="ECO:0000256" key="1">
    <source>
        <dbReference type="ARBA" id="ARBA00000966"/>
    </source>
</evidence>
<dbReference type="InterPro" id="IPR036908">
    <property type="entry name" value="RlpA-like_sf"/>
</dbReference>
<dbReference type="InterPro" id="IPR052288">
    <property type="entry name" value="GH45_Enzymes"/>
</dbReference>
<feature type="chain" id="PRO_5014846319" description="cellulase" evidence="9">
    <location>
        <begin position="18"/>
        <end position="239"/>
    </location>
</feature>
<dbReference type="Pfam" id="PF02015">
    <property type="entry name" value="Glyco_hydro_45"/>
    <property type="match status" value="1"/>
</dbReference>
<dbReference type="InterPro" id="IPR000334">
    <property type="entry name" value="Glyco_hydro_45"/>
</dbReference>
<evidence type="ECO:0000256" key="9">
    <source>
        <dbReference type="SAM" id="SignalP"/>
    </source>
</evidence>
<dbReference type="InParanoid" id="A0A2N3N4P3"/>
<keyword evidence="8" id="KW-0624">Polysaccharide degradation</keyword>
<protein>
    <recommendedName>
        <fullName evidence="3">cellulase</fullName>
        <ecNumber evidence="3">3.2.1.4</ecNumber>
    </recommendedName>
</protein>
<dbReference type="Gene3D" id="2.40.40.10">
    <property type="entry name" value="RlpA-like domain"/>
    <property type="match status" value="1"/>
</dbReference>
<evidence type="ECO:0000256" key="8">
    <source>
        <dbReference type="ARBA" id="ARBA00023326"/>
    </source>
</evidence>
<evidence type="ECO:0000256" key="2">
    <source>
        <dbReference type="ARBA" id="ARBA00007793"/>
    </source>
</evidence>
<gene>
    <name evidence="11" type="ORF">jhhlp_006002</name>
</gene>